<dbReference type="InterPro" id="IPR006170">
    <property type="entry name" value="PBP/GOBP"/>
</dbReference>
<keyword evidence="1 2" id="KW-0732">Signal</keyword>
<organism evidence="3">
    <name type="scientific">Holotrichia parallela</name>
    <name type="common">Dark black chafer beetle</name>
    <name type="synonym">Pedinotrichia parallela</name>
    <dbReference type="NCBI Taxonomy" id="93412"/>
    <lineage>
        <taxon>Eukaryota</taxon>
        <taxon>Metazoa</taxon>
        <taxon>Ecdysozoa</taxon>
        <taxon>Arthropoda</taxon>
        <taxon>Hexapoda</taxon>
        <taxon>Insecta</taxon>
        <taxon>Pterygota</taxon>
        <taxon>Neoptera</taxon>
        <taxon>Endopterygota</taxon>
        <taxon>Coleoptera</taxon>
        <taxon>Polyphaga</taxon>
        <taxon>Scarabaeiformia</taxon>
        <taxon>Scarabaeidae</taxon>
        <taxon>Melolonthinae</taxon>
        <taxon>Holotrichia</taxon>
    </lineage>
</organism>
<dbReference type="SMART" id="SM00708">
    <property type="entry name" value="PhBP"/>
    <property type="match status" value="1"/>
</dbReference>
<evidence type="ECO:0000256" key="1">
    <source>
        <dbReference type="ARBA" id="ARBA00022729"/>
    </source>
</evidence>
<name>A0A0G2YKL4_HOLPA</name>
<dbReference type="EMBL" id="KR733566">
    <property type="protein sequence ID" value="AKI84378.1"/>
    <property type="molecule type" value="mRNA"/>
</dbReference>
<reference evidence="3" key="2">
    <citation type="submission" date="2015-05" db="EMBL/GenBank/DDBJ databases">
        <authorList>
            <person name="Ju Q."/>
            <person name="Li X."/>
            <person name="Jiang X.J."/>
            <person name="Qu M.J."/>
        </authorList>
    </citation>
    <scope>NUCLEOTIDE SEQUENCE</scope>
</reference>
<feature type="chain" id="PRO_5012723430" evidence="2">
    <location>
        <begin position="16"/>
        <end position="147"/>
    </location>
</feature>
<dbReference type="GO" id="GO:0005615">
    <property type="term" value="C:extracellular space"/>
    <property type="evidence" value="ECO:0007669"/>
    <property type="project" value="TreeGrafter"/>
</dbReference>
<dbReference type="GO" id="GO:0007608">
    <property type="term" value="P:sensory perception of smell"/>
    <property type="evidence" value="ECO:0007669"/>
    <property type="project" value="TreeGrafter"/>
</dbReference>
<evidence type="ECO:0000256" key="2">
    <source>
        <dbReference type="SAM" id="SignalP"/>
    </source>
</evidence>
<dbReference type="AlphaFoldDB" id="A0A0G2YKL4"/>
<dbReference type="GO" id="GO:0005549">
    <property type="term" value="F:odorant binding"/>
    <property type="evidence" value="ECO:0007669"/>
    <property type="project" value="InterPro"/>
</dbReference>
<accession>A0A0G2YKL4</accession>
<reference evidence="3" key="1">
    <citation type="journal article" date="2014" name="Arch. Insect Biochem. Physiol.">
        <title>Transcriptome and tissue-specific expression analysis of Obp and Csp genes in the dark black chafer.</title>
        <authorList>
            <person name="Ju Q."/>
            <person name="Li X."/>
            <person name="Jiang X.J."/>
            <person name="Qu M.J."/>
            <person name="Guo X.Q."/>
            <person name="Han Z.J."/>
            <person name="Li F."/>
        </authorList>
    </citation>
    <scope>NUCLEOTIDE SEQUENCE</scope>
</reference>
<dbReference type="Gene3D" id="1.10.238.20">
    <property type="entry name" value="Pheromone/general odorant binding protein domain"/>
    <property type="match status" value="1"/>
</dbReference>
<evidence type="ECO:0000313" key="3">
    <source>
        <dbReference type="EMBL" id="AKI84378.1"/>
    </source>
</evidence>
<dbReference type="PANTHER" id="PTHR11857:SF42">
    <property type="entry name" value="GENERAL ODORANT-BINDING PROTEIN 19D-RELATED"/>
    <property type="match status" value="1"/>
</dbReference>
<proteinExistence type="evidence at transcript level"/>
<sequence length="147" mass="16421">MKFFVLLSFVAFANCMDQDFLTKATARMSQYVEECAESTGATKDDLAEVMEIRIPSSKEGKCFLACYHKKYGIQDKDGKLDKEASIEAMSDLKIADPELYDKAVKLFDTCINQVPNQDCECNTAAIFMYCFNINGGMMGLKPGMVPM</sequence>
<dbReference type="InterPro" id="IPR036728">
    <property type="entry name" value="PBP_GOBP_sf"/>
</dbReference>
<dbReference type="Pfam" id="PF01395">
    <property type="entry name" value="PBP_GOBP"/>
    <property type="match status" value="1"/>
</dbReference>
<feature type="signal peptide" evidence="2">
    <location>
        <begin position="1"/>
        <end position="15"/>
    </location>
</feature>
<dbReference type="SUPFAM" id="SSF47565">
    <property type="entry name" value="Insect pheromone/odorant-binding proteins"/>
    <property type="match status" value="1"/>
</dbReference>
<dbReference type="PANTHER" id="PTHR11857">
    <property type="entry name" value="ODORANT BINDING PROTEIN-RELATED"/>
    <property type="match status" value="1"/>
</dbReference>
<protein>
    <submittedName>
        <fullName evidence="3">OBP20</fullName>
    </submittedName>
</protein>
<dbReference type="CDD" id="cd23992">
    <property type="entry name" value="PBP_GOBP"/>
    <property type="match status" value="1"/>
</dbReference>